<comment type="caution">
    <text evidence="8">The sequence shown here is derived from an EMBL/GenBank/DDBJ whole genome shotgun (WGS) entry which is preliminary data.</text>
</comment>
<reference evidence="8 9" key="1">
    <citation type="journal article" date="2021" name="J. Hered.">
        <title>A chromosome-level genome assembly of the parasitoid wasp, Cotesia glomerata (Hymenoptera: Braconidae).</title>
        <authorList>
            <person name="Pinto B.J."/>
            <person name="Weis J.J."/>
            <person name="Gamble T."/>
            <person name="Ode P.J."/>
            <person name="Paul R."/>
            <person name="Zaspel J.M."/>
        </authorList>
    </citation>
    <scope>NUCLEOTIDE SEQUENCE [LARGE SCALE GENOMIC DNA]</scope>
    <source>
        <strain evidence="8">CgM1</strain>
    </source>
</reference>
<feature type="domain" description="Arf-GAP" evidence="7">
    <location>
        <begin position="12"/>
        <end position="129"/>
    </location>
</feature>
<dbReference type="InterPro" id="IPR037278">
    <property type="entry name" value="ARFGAP/RecO"/>
</dbReference>
<feature type="compositionally biased region" description="Basic and acidic residues" evidence="6">
    <location>
        <begin position="336"/>
        <end position="348"/>
    </location>
</feature>
<evidence type="ECO:0000256" key="2">
    <source>
        <dbReference type="ARBA" id="ARBA00022723"/>
    </source>
</evidence>
<keyword evidence="4" id="KW-0862">Zinc</keyword>
<evidence type="ECO:0000256" key="5">
    <source>
        <dbReference type="PROSITE-ProRule" id="PRU00288"/>
    </source>
</evidence>
<feature type="region of interest" description="Disordered" evidence="6">
    <location>
        <begin position="202"/>
        <end position="236"/>
    </location>
</feature>
<protein>
    <recommendedName>
        <fullName evidence="7">Arf-GAP domain-containing protein</fullName>
    </recommendedName>
</protein>
<dbReference type="SMART" id="SM00105">
    <property type="entry name" value="ArfGap"/>
    <property type="match status" value="1"/>
</dbReference>
<sequence length="524" mass="57890">MAESSPTKTEIEEVFKRLRAISSNKTCFDCNAKNPAWCSVTYGVFLCIDCSAIHRSLGVHLTFVRSSQLDTNWTWQQLRNMQLGGNAHARSFFSSHNCTSTDAQQKYKSRTAMQYREKLAQASNQAMKRYGTKLHIDESESNKCQEKDKEEVDFFTEHESFEKLNNMAAPSLKMAAPTIEPVKEKDKDKDVDLLINSMGPTVKLSEGSGGGSFKSTIGGRKVQQKRPGLGKKAGGMGAQRVTTNFDELEKSVAESQAAVIKEPETEEDQSEANSRLAYKMEQNLTEQAKLVNERAKKMDPKKASQAERLGMGFGSRSGASHSAFSDMKVITQESTNTRKESKFSLRDEPETEAPSVRIVNDLDDFFSAISTPYSSKSSYKSTEEVVVISEPEPPKRGPRVKPEVKHLASGDGEAQRKFGEAKAISSDQYFRDGNNDDAWERKSNLRRFEGSSSISSSDYFGSNQISPTGSYSPGSLSMSSIAARTGSVDLEDVRESVRQGVNKVAGKISSLANAAVNSLQDRYF</sequence>
<keyword evidence="3 5" id="KW-0863">Zinc-finger</keyword>
<accession>A0AAV7I7R7</accession>
<evidence type="ECO:0000259" key="7">
    <source>
        <dbReference type="PROSITE" id="PS50115"/>
    </source>
</evidence>
<dbReference type="PRINTS" id="PR00405">
    <property type="entry name" value="REVINTRACTNG"/>
</dbReference>
<dbReference type="GO" id="GO:0048205">
    <property type="term" value="P:COPI coating of Golgi vesicle"/>
    <property type="evidence" value="ECO:0007669"/>
    <property type="project" value="TreeGrafter"/>
</dbReference>
<feature type="region of interest" description="Disordered" evidence="6">
    <location>
        <begin position="333"/>
        <end position="354"/>
    </location>
</feature>
<dbReference type="InterPro" id="IPR038508">
    <property type="entry name" value="ArfGAP_dom_sf"/>
</dbReference>
<dbReference type="GO" id="GO:0000139">
    <property type="term" value="C:Golgi membrane"/>
    <property type="evidence" value="ECO:0007669"/>
    <property type="project" value="GOC"/>
</dbReference>
<name>A0AAV7I7R7_COTGL</name>
<dbReference type="Proteomes" id="UP000826195">
    <property type="component" value="Unassembled WGS sequence"/>
</dbReference>
<feature type="region of interest" description="Disordered" evidence="6">
    <location>
        <begin position="380"/>
        <end position="413"/>
    </location>
</feature>
<dbReference type="SUPFAM" id="SSF57863">
    <property type="entry name" value="ArfGap/RecO-like zinc finger"/>
    <property type="match status" value="1"/>
</dbReference>
<dbReference type="InterPro" id="IPR001164">
    <property type="entry name" value="ArfGAP_dom"/>
</dbReference>
<feature type="compositionally biased region" description="Low complexity" evidence="6">
    <location>
        <begin position="380"/>
        <end position="390"/>
    </location>
</feature>
<organism evidence="8 9">
    <name type="scientific">Cotesia glomerata</name>
    <name type="common">Lepidopteran parasitic wasp</name>
    <name type="synonym">Apanteles glomeratus</name>
    <dbReference type="NCBI Taxonomy" id="32391"/>
    <lineage>
        <taxon>Eukaryota</taxon>
        <taxon>Metazoa</taxon>
        <taxon>Ecdysozoa</taxon>
        <taxon>Arthropoda</taxon>
        <taxon>Hexapoda</taxon>
        <taxon>Insecta</taxon>
        <taxon>Pterygota</taxon>
        <taxon>Neoptera</taxon>
        <taxon>Endopterygota</taxon>
        <taxon>Hymenoptera</taxon>
        <taxon>Apocrita</taxon>
        <taxon>Ichneumonoidea</taxon>
        <taxon>Braconidae</taxon>
        <taxon>Microgastrinae</taxon>
        <taxon>Cotesia</taxon>
    </lineage>
</organism>
<keyword evidence="1" id="KW-0343">GTPase activation</keyword>
<evidence type="ECO:0000256" key="6">
    <source>
        <dbReference type="SAM" id="MobiDB-lite"/>
    </source>
</evidence>
<dbReference type="GO" id="GO:0008270">
    <property type="term" value="F:zinc ion binding"/>
    <property type="evidence" value="ECO:0007669"/>
    <property type="project" value="UniProtKB-KW"/>
</dbReference>
<dbReference type="PANTHER" id="PTHR45686:SF4">
    <property type="entry name" value="ADP-RIBOSYLATION FACTOR GTPASE ACTIVATING PROTEIN 3, ISOFORM H"/>
    <property type="match status" value="1"/>
</dbReference>
<evidence type="ECO:0000256" key="3">
    <source>
        <dbReference type="ARBA" id="ARBA00022771"/>
    </source>
</evidence>
<gene>
    <name evidence="8" type="ORF">KQX54_012426</name>
</gene>
<dbReference type="PANTHER" id="PTHR45686">
    <property type="entry name" value="ADP-RIBOSYLATION FACTOR GTPASE ACTIVATING PROTEIN 3, ISOFORM H-RELATED"/>
    <property type="match status" value="1"/>
</dbReference>
<proteinExistence type="predicted"/>
<dbReference type="CDD" id="cd08831">
    <property type="entry name" value="ArfGap_ArfGap2_3_like"/>
    <property type="match status" value="1"/>
</dbReference>
<evidence type="ECO:0000256" key="1">
    <source>
        <dbReference type="ARBA" id="ARBA00022468"/>
    </source>
</evidence>
<feature type="compositionally biased region" description="Basic and acidic residues" evidence="6">
    <location>
        <begin position="392"/>
        <end position="413"/>
    </location>
</feature>
<dbReference type="Pfam" id="PF01412">
    <property type="entry name" value="ArfGap"/>
    <property type="match status" value="1"/>
</dbReference>
<dbReference type="AlphaFoldDB" id="A0AAV7I7R7"/>
<keyword evidence="9" id="KW-1185">Reference proteome</keyword>
<dbReference type="GO" id="GO:0005096">
    <property type="term" value="F:GTPase activator activity"/>
    <property type="evidence" value="ECO:0007669"/>
    <property type="project" value="UniProtKB-KW"/>
</dbReference>
<keyword evidence="2" id="KW-0479">Metal-binding</keyword>
<evidence type="ECO:0000313" key="8">
    <source>
        <dbReference type="EMBL" id="KAH0554717.1"/>
    </source>
</evidence>
<dbReference type="Gene3D" id="1.10.220.150">
    <property type="entry name" value="Arf GTPase activating protein"/>
    <property type="match status" value="1"/>
</dbReference>
<dbReference type="FunFam" id="1.10.220.150:FF:000004">
    <property type="entry name" value="Putative ADP-ribosylation factor GTPase-activating protein 2"/>
    <property type="match status" value="1"/>
</dbReference>
<dbReference type="EMBL" id="JAHXZJ010001119">
    <property type="protein sequence ID" value="KAH0554717.1"/>
    <property type="molecule type" value="Genomic_DNA"/>
</dbReference>
<evidence type="ECO:0000256" key="4">
    <source>
        <dbReference type="ARBA" id="ARBA00022833"/>
    </source>
</evidence>
<dbReference type="PROSITE" id="PS50115">
    <property type="entry name" value="ARFGAP"/>
    <property type="match status" value="1"/>
</dbReference>
<evidence type="ECO:0000313" key="9">
    <source>
        <dbReference type="Proteomes" id="UP000826195"/>
    </source>
</evidence>